<gene>
    <name evidence="1" type="ordered locus">Os05g0326687</name>
    <name evidence="1" type="ORF">OSNPB_050326687</name>
</gene>
<proteinExistence type="predicted"/>
<evidence type="ECO:0000313" key="1">
    <source>
        <dbReference type="EMBL" id="BAS93398.1"/>
    </source>
</evidence>
<sequence length="84" mass="9401">MKGVADSSTTGTVAVVAKWRTKDSWAYQYYLDRSIPHSTLAVTSIYAICQLFSYRPSRTTPSHWPPPFSSSPVRLSFCRLTVVA</sequence>
<evidence type="ECO:0000313" key="2">
    <source>
        <dbReference type="Proteomes" id="UP000059680"/>
    </source>
</evidence>
<reference evidence="2" key="1">
    <citation type="journal article" date="2005" name="Nature">
        <title>The map-based sequence of the rice genome.</title>
        <authorList>
            <consortium name="International rice genome sequencing project (IRGSP)"/>
            <person name="Matsumoto T."/>
            <person name="Wu J."/>
            <person name="Kanamori H."/>
            <person name="Katayose Y."/>
            <person name="Fujisawa M."/>
            <person name="Namiki N."/>
            <person name="Mizuno H."/>
            <person name="Yamamoto K."/>
            <person name="Antonio B.A."/>
            <person name="Baba T."/>
            <person name="Sakata K."/>
            <person name="Nagamura Y."/>
            <person name="Aoki H."/>
            <person name="Arikawa K."/>
            <person name="Arita K."/>
            <person name="Bito T."/>
            <person name="Chiden Y."/>
            <person name="Fujitsuka N."/>
            <person name="Fukunaka R."/>
            <person name="Hamada M."/>
            <person name="Harada C."/>
            <person name="Hayashi A."/>
            <person name="Hijishita S."/>
            <person name="Honda M."/>
            <person name="Hosokawa S."/>
            <person name="Ichikawa Y."/>
            <person name="Idonuma A."/>
            <person name="Iijima M."/>
            <person name="Ikeda M."/>
            <person name="Ikeno M."/>
            <person name="Ito K."/>
            <person name="Ito S."/>
            <person name="Ito T."/>
            <person name="Ito Y."/>
            <person name="Ito Y."/>
            <person name="Iwabuchi A."/>
            <person name="Kamiya K."/>
            <person name="Karasawa W."/>
            <person name="Kurita K."/>
            <person name="Katagiri S."/>
            <person name="Kikuta A."/>
            <person name="Kobayashi H."/>
            <person name="Kobayashi N."/>
            <person name="Machita K."/>
            <person name="Maehara T."/>
            <person name="Masukawa M."/>
            <person name="Mizubayashi T."/>
            <person name="Mukai Y."/>
            <person name="Nagasaki H."/>
            <person name="Nagata Y."/>
            <person name="Naito S."/>
            <person name="Nakashima M."/>
            <person name="Nakama Y."/>
            <person name="Nakamichi Y."/>
            <person name="Nakamura M."/>
            <person name="Meguro A."/>
            <person name="Negishi M."/>
            <person name="Ohta I."/>
            <person name="Ohta T."/>
            <person name="Okamoto M."/>
            <person name="Ono N."/>
            <person name="Saji S."/>
            <person name="Sakaguchi M."/>
            <person name="Sakai K."/>
            <person name="Shibata M."/>
            <person name="Shimokawa T."/>
            <person name="Song J."/>
            <person name="Takazaki Y."/>
            <person name="Terasawa K."/>
            <person name="Tsugane M."/>
            <person name="Tsuji K."/>
            <person name="Ueda S."/>
            <person name="Waki K."/>
            <person name="Yamagata H."/>
            <person name="Yamamoto M."/>
            <person name="Yamamoto S."/>
            <person name="Yamane H."/>
            <person name="Yoshiki S."/>
            <person name="Yoshihara R."/>
            <person name="Yukawa K."/>
            <person name="Zhong H."/>
            <person name="Yano M."/>
            <person name="Yuan Q."/>
            <person name="Ouyang S."/>
            <person name="Liu J."/>
            <person name="Jones K.M."/>
            <person name="Gansberger K."/>
            <person name="Moffat K."/>
            <person name="Hill J."/>
            <person name="Bera J."/>
            <person name="Fadrosh D."/>
            <person name="Jin S."/>
            <person name="Johri S."/>
            <person name="Kim M."/>
            <person name="Overton L."/>
            <person name="Reardon M."/>
            <person name="Tsitrin T."/>
            <person name="Vuong H."/>
            <person name="Weaver B."/>
            <person name="Ciecko A."/>
            <person name="Tallon L."/>
            <person name="Jackson J."/>
            <person name="Pai G."/>
            <person name="Aken S.V."/>
            <person name="Utterback T."/>
            <person name="Reidmuller S."/>
            <person name="Feldblyum T."/>
            <person name="Hsiao J."/>
            <person name="Zismann V."/>
            <person name="Iobst S."/>
            <person name="de Vazeille A.R."/>
            <person name="Buell C.R."/>
            <person name="Ying K."/>
            <person name="Li Y."/>
            <person name="Lu T."/>
            <person name="Huang Y."/>
            <person name="Zhao Q."/>
            <person name="Feng Q."/>
            <person name="Zhang L."/>
            <person name="Zhu J."/>
            <person name="Weng Q."/>
            <person name="Mu J."/>
            <person name="Lu Y."/>
            <person name="Fan D."/>
            <person name="Liu Y."/>
            <person name="Guan J."/>
            <person name="Zhang Y."/>
            <person name="Yu S."/>
            <person name="Liu X."/>
            <person name="Zhang Y."/>
            <person name="Hong G."/>
            <person name="Han B."/>
            <person name="Choisne N."/>
            <person name="Demange N."/>
            <person name="Orjeda G."/>
            <person name="Samain S."/>
            <person name="Cattolico L."/>
            <person name="Pelletier E."/>
            <person name="Couloux A."/>
            <person name="Segurens B."/>
            <person name="Wincker P."/>
            <person name="D'Hont A."/>
            <person name="Scarpelli C."/>
            <person name="Weissenbach J."/>
            <person name="Salanoubat M."/>
            <person name="Quetier F."/>
            <person name="Yu Y."/>
            <person name="Kim H.R."/>
            <person name="Rambo T."/>
            <person name="Currie J."/>
            <person name="Collura K."/>
            <person name="Luo M."/>
            <person name="Yang T."/>
            <person name="Ammiraju J.S.S."/>
            <person name="Engler F."/>
            <person name="Soderlund C."/>
            <person name="Wing R.A."/>
            <person name="Palmer L.E."/>
            <person name="de la Bastide M."/>
            <person name="Spiegel L."/>
            <person name="Nascimento L."/>
            <person name="Zutavern T."/>
            <person name="O'Shaughnessy A."/>
            <person name="Dike S."/>
            <person name="Dedhia N."/>
            <person name="Preston R."/>
            <person name="Balija V."/>
            <person name="McCombie W.R."/>
            <person name="Chow T."/>
            <person name="Chen H."/>
            <person name="Chung M."/>
            <person name="Chen C."/>
            <person name="Shaw J."/>
            <person name="Wu H."/>
            <person name="Hsiao K."/>
            <person name="Chao Y."/>
            <person name="Chu M."/>
            <person name="Cheng C."/>
            <person name="Hour A."/>
            <person name="Lee P."/>
            <person name="Lin S."/>
            <person name="Lin Y."/>
            <person name="Liou J."/>
            <person name="Liu S."/>
            <person name="Hsing Y."/>
            <person name="Raghuvanshi S."/>
            <person name="Mohanty A."/>
            <person name="Bharti A.K."/>
            <person name="Gaur A."/>
            <person name="Gupta V."/>
            <person name="Kumar D."/>
            <person name="Ravi V."/>
            <person name="Vij S."/>
            <person name="Kapur A."/>
            <person name="Khurana P."/>
            <person name="Khurana P."/>
            <person name="Khurana J.P."/>
            <person name="Tyagi A.K."/>
            <person name="Gaikwad K."/>
            <person name="Singh A."/>
            <person name="Dalal V."/>
            <person name="Srivastava S."/>
            <person name="Dixit A."/>
            <person name="Pal A.K."/>
            <person name="Ghazi I.A."/>
            <person name="Yadav M."/>
            <person name="Pandit A."/>
            <person name="Bhargava A."/>
            <person name="Sureshbabu K."/>
            <person name="Batra K."/>
            <person name="Sharma T.R."/>
            <person name="Mohapatra T."/>
            <person name="Singh N.K."/>
            <person name="Messing J."/>
            <person name="Nelson A.B."/>
            <person name="Fuks G."/>
            <person name="Kavchok S."/>
            <person name="Keizer G."/>
            <person name="Linton E."/>
            <person name="Llaca V."/>
            <person name="Song R."/>
            <person name="Tanyolac B."/>
            <person name="Young S."/>
            <person name="Ho-Il K."/>
            <person name="Hahn J.H."/>
            <person name="Sangsakoo G."/>
            <person name="Vanavichit A."/>
            <person name="de Mattos Luiz.A.T."/>
            <person name="Zimmer P.D."/>
            <person name="Malone G."/>
            <person name="Dellagostin O."/>
            <person name="de Oliveira A.C."/>
            <person name="Bevan M."/>
            <person name="Bancroft I."/>
            <person name="Minx P."/>
            <person name="Cordum H."/>
            <person name="Wilson R."/>
            <person name="Cheng Z."/>
            <person name="Jin W."/>
            <person name="Jiang J."/>
            <person name="Leong S.A."/>
            <person name="Iwama H."/>
            <person name="Gojobori T."/>
            <person name="Itoh T."/>
            <person name="Niimura Y."/>
            <person name="Fujii Y."/>
            <person name="Habara T."/>
            <person name="Sakai H."/>
            <person name="Sato Y."/>
            <person name="Wilson G."/>
            <person name="Kumar K."/>
            <person name="McCouch S."/>
            <person name="Juretic N."/>
            <person name="Hoen D."/>
            <person name="Wright S."/>
            <person name="Bruskiewich R."/>
            <person name="Bureau T."/>
            <person name="Miyao A."/>
            <person name="Hirochika H."/>
            <person name="Nishikawa T."/>
            <person name="Kadowaki K."/>
            <person name="Sugiura M."/>
            <person name="Burr B."/>
            <person name="Sasaki T."/>
        </authorList>
    </citation>
    <scope>NUCLEOTIDE SEQUENCE [LARGE SCALE GENOMIC DNA]</scope>
    <source>
        <strain evidence="2">cv. Nipponbare</strain>
    </source>
</reference>
<keyword evidence="2" id="KW-1185">Reference proteome</keyword>
<dbReference type="AlphaFoldDB" id="A0A0P0WKW2"/>
<organism evidence="1 2">
    <name type="scientific">Oryza sativa subsp. japonica</name>
    <name type="common">Rice</name>
    <dbReference type="NCBI Taxonomy" id="39947"/>
    <lineage>
        <taxon>Eukaryota</taxon>
        <taxon>Viridiplantae</taxon>
        <taxon>Streptophyta</taxon>
        <taxon>Embryophyta</taxon>
        <taxon>Tracheophyta</taxon>
        <taxon>Spermatophyta</taxon>
        <taxon>Magnoliopsida</taxon>
        <taxon>Liliopsida</taxon>
        <taxon>Poales</taxon>
        <taxon>Poaceae</taxon>
        <taxon>BOP clade</taxon>
        <taxon>Oryzoideae</taxon>
        <taxon>Oryzeae</taxon>
        <taxon>Oryzinae</taxon>
        <taxon>Oryza</taxon>
        <taxon>Oryza sativa</taxon>
    </lineage>
</organism>
<dbReference type="Proteomes" id="UP000059680">
    <property type="component" value="Chromosome 5"/>
</dbReference>
<name>A0A0P0WKW2_ORYSJ</name>
<dbReference type="PaxDb" id="39947-A0A0P0WKW2"/>
<protein>
    <submittedName>
        <fullName evidence="1">Os05g0326687 protein</fullName>
    </submittedName>
</protein>
<reference evidence="1 2" key="3">
    <citation type="journal article" date="2013" name="Rice">
        <title>Improvement of the Oryza sativa Nipponbare reference genome using next generation sequence and optical map data.</title>
        <authorList>
            <person name="Kawahara Y."/>
            <person name="de la Bastide M."/>
            <person name="Hamilton J.P."/>
            <person name="Kanamori H."/>
            <person name="McCombie W.R."/>
            <person name="Ouyang S."/>
            <person name="Schwartz D.C."/>
            <person name="Tanaka T."/>
            <person name="Wu J."/>
            <person name="Zhou S."/>
            <person name="Childs K.L."/>
            <person name="Davidson R.M."/>
            <person name="Lin H."/>
            <person name="Quesada-Ocampo L."/>
            <person name="Vaillancourt B."/>
            <person name="Sakai H."/>
            <person name="Lee S.S."/>
            <person name="Kim J."/>
            <person name="Numa H."/>
            <person name="Itoh T."/>
            <person name="Buell C.R."/>
            <person name="Matsumoto T."/>
        </authorList>
    </citation>
    <scope>NUCLEOTIDE SEQUENCE [LARGE SCALE GENOMIC DNA]</scope>
    <source>
        <strain evidence="2">cv. Nipponbare</strain>
    </source>
</reference>
<dbReference type="EMBL" id="AP014961">
    <property type="protein sequence ID" value="BAS93398.1"/>
    <property type="molecule type" value="Genomic_DNA"/>
</dbReference>
<reference evidence="1 2" key="2">
    <citation type="journal article" date="2013" name="Plant Cell Physiol.">
        <title>Rice Annotation Project Database (RAP-DB): an integrative and interactive database for rice genomics.</title>
        <authorList>
            <person name="Sakai H."/>
            <person name="Lee S.S."/>
            <person name="Tanaka T."/>
            <person name="Numa H."/>
            <person name="Kim J."/>
            <person name="Kawahara Y."/>
            <person name="Wakimoto H."/>
            <person name="Yang C.C."/>
            <person name="Iwamoto M."/>
            <person name="Abe T."/>
            <person name="Yamada Y."/>
            <person name="Muto A."/>
            <person name="Inokuchi H."/>
            <person name="Ikemura T."/>
            <person name="Matsumoto T."/>
            <person name="Sasaki T."/>
            <person name="Itoh T."/>
        </authorList>
    </citation>
    <scope>NUCLEOTIDE SEQUENCE [LARGE SCALE GENOMIC DNA]</scope>
    <source>
        <strain evidence="2">cv. Nipponbare</strain>
    </source>
</reference>
<accession>A0A0P0WKW2</accession>
<dbReference type="InParanoid" id="A0A0P0WKW2"/>